<dbReference type="EMBL" id="LR796249">
    <property type="protein sequence ID" value="CAB4131455.1"/>
    <property type="molecule type" value="Genomic_DNA"/>
</dbReference>
<reference evidence="2" key="1">
    <citation type="submission" date="2020-04" db="EMBL/GenBank/DDBJ databases">
        <authorList>
            <person name="Chiriac C."/>
            <person name="Salcher M."/>
            <person name="Ghai R."/>
            <person name="Kavagutti S V."/>
        </authorList>
    </citation>
    <scope>NUCLEOTIDE SEQUENCE</scope>
</reference>
<feature type="region of interest" description="Disordered" evidence="1">
    <location>
        <begin position="1"/>
        <end position="26"/>
    </location>
</feature>
<feature type="compositionally biased region" description="Polar residues" evidence="1">
    <location>
        <begin position="1"/>
        <end position="16"/>
    </location>
</feature>
<gene>
    <name evidence="2" type="ORF">UFOVP127_101</name>
    <name evidence="3" type="ORF">UFOVP276_207</name>
</gene>
<organism evidence="2">
    <name type="scientific">uncultured Caudovirales phage</name>
    <dbReference type="NCBI Taxonomy" id="2100421"/>
    <lineage>
        <taxon>Viruses</taxon>
        <taxon>Duplodnaviria</taxon>
        <taxon>Heunggongvirae</taxon>
        <taxon>Uroviricota</taxon>
        <taxon>Caudoviricetes</taxon>
        <taxon>Peduoviridae</taxon>
        <taxon>Maltschvirus</taxon>
        <taxon>Maltschvirus maltsch</taxon>
    </lineage>
</organism>
<dbReference type="EMBL" id="LR796294">
    <property type="protein sequence ID" value="CAB4135251.1"/>
    <property type="molecule type" value="Genomic_DNA"/>
</dbReference>
<evidence type="ECO:0000313" key="2">
    <source>
        <dbReference type="EMBL" id="CAB4131455.1"/>
    </source>
</evidence>
<sequence length="260" mass="30456">MGCSFNGRTSDSNTDYGGSIPPQPAASLARSSQVSTGFFELSQRHKEGIWRSGRVAYAGSPENYHTSKGCRGFKSYLLRECKRKARNMWHRIRRHLPRWLKQSLYWLRTHTYNRYHMLDCRSKQNGYTWGWQDICQQIIFANMNMLKLYVEHEADYIDWTSDPGHIHARAEMEELYQWWIRGRKVEHDAYDALLNKAYGFEGCTVFTPPKNGMSTLLFTKRGDPTWEADCDACSKAEEALTQKDEDMLIRLIKIRGYLWS</sequence>
<protein>
    <submittedName>
        <fullName evidence="2">Uncharacterized protein</fullName>
    </submittedName>
</protein>
<name>A0A6J5LBH9_9CAUD</name>
<accession>A0A6J5LBH9</accession>
<proteinExistence type="predicted"/>
<evidence type="ECO:0000313" key="3">
    <source>
        <dbReference type="EMBL" id="CAB4135251.1"/>
    </source>
</evidence>
<evidence type="ECO:0000256" key="1">
    <source>
        <dbReference type="SAM" id="MobiDB-lite"/>
    </source>
</evidence>